<evidence type="ECO:0000313" key="3">
    <source>
        <dbReference type="Proteomes" id="UP000054858"/>
    </source>
</evidence>
<dbReference type="InterPro" id="IPR000407">
    <property type="entry name" value="GDA1_CD39_NTPase"/>
</dbReference>
<evidence type="ECO:0000313" key="2">
    <source>
        <dbReference type="EMBL" id="KTD39777.1"/>
    </source>
</evidence>
<name>A0A0W0X5H6_9GAMM</name>
<protein>
    <submittedName>
        <fullName evidence="2">Ectonucleoside triphosphate diphosphohydrolase I</fullName>
    </submittedName>
</protein>
<dbReference type="PATRIC" id="fig|29423.5.peg.827"/>
<gene>
    <name evidence="2" type="ORF">Loak_0793</name>
</gene>
<dbReference type="GO" id="GO:0009134">
    <property type="term" value="P:nucleoside diphosphate catabolic process"/>
    <property type="evidence" value="ECO:0007669"/>
    <property type="project" value="TreeGrafter"/>
</dbReference>
<organism evidence="2 3">
    <name type="scientific">Legionella oakridgensis</name>
    <dbReference type="NCBI Taxonomy" id="29423"/>
    <lineage>
        <taxon>Bacteria</taxon>
        <taxon>Pseudomonadati</taxon>
        <taxon>Pseudomonadota</taxon>
        <taxon>Gammaproteobacteria</taxon>
        <taxon>Legionellales</taxon>
        <taxon>Legionellaceae</taxon>
        <taxon>Legionella</taxon>
    </lineage>
</organism>
<dbReference type="Gene3D" id="3.30.420.150">
    <property type="entry name" value="Exopolyphosphatase. Domain 2"/>
    <property type="match status" value="1"/>
</dbReference>
<dbReference type="Pfam" id="PF01150">
    <property type="entry name" value="GDA1_CD39"/>
    <property type="match status" value="2"/>
</dbReference>
<comment type="caution">
    <text evidence="2">The sequence shown here is derived from an EMBL/GenBank/DDBJ whole genome shotgun (WGS) entry which is preliminary data.</text>
</comment>
<accession>A0A0W0X5H6</accession>
<keyword evidence="1 2" id="KW-0378">Hydrolase</keyword>
<reference evidence="2 3" key="1">
    <citation type="submission" date="2015-11" db="EMBL/GenBank/DDBJ databases">
        <title>Genomic analysis of 38 Legionella species identifies large and diverse effector repertoires.</title>
        <authorList>
            <person name="Burstein D."/>
            <person name="Amaro F."/>
            <person name="Zusman T."/>
            <person name="Lifshitz Z."/>
            <person name="Cohen O."/>
            <person name="Gilbert J.A."/>
            <person name="Pupko T."/>
            <person name="Shuman H.A."/>
            <person name="Segal G."/>
        </authorList>
    </citation>
    <scope>NUCLEOTIDE SEQUENCE [LARGE SCALE GENOMIC DNA]</scope>
    <source>
        <strain evidence="2 3">Oak Ridge-10</strain>
    </source>
</reference>
<dbReference type="EMBL" id="LNYP01000012">
    <property type="protein sequence ID" value="KTD39777.1"/>
    <property type="molecule type" value="Genomic_DNA"/>
</dbReference>
<dbReference type="RefSeq" id="WP_237758006.1">
    <property type="nucleotide sequence ID" value="NZ_LCUA01000015.1"/>
</dbReference>
<dbReference type="Proteomes" id="UP000054858">
    <property type="component" value="Unassembled WGS sequence"/>
</dbReference>
<dbReference type="PROSITE" id="PS01238">
    <property type="entry name" value="GDA1_CD39_NTPASE"/>
    <property type="match status" value="1"/>
</dbReference>
<dbReference type="PANTHER" id="PTHR11782">
    <property type="entry name" value="ADENOSINE/GUANOSINE DIPHOSPHATASE"/>
    <property type="match status" value="1"/>
</dbReference>
<evidence type="ECO:0000256" key="1">
    <source>
        <dbReference type="ARBA" id="ARBA00022801"/>
    </source>
</evidence>
<proteinExistence type="predicted"/>
<dbReference type="Gene3D" id="3.30.420.40">
    <property type="match status" value="1"/>
</dbReference>
<dbReference type="PANTHER" id="PTHR11782:SF83">
    <property type="entry name" value="GUANOSINE-DIPHOSPHATASE"/>
    <property type="match status" value="1"/>
</dbReference>
<sequence length="382" mass="42846">MVRMFTLLILLFTFIGNIEAYSLREQPCQQHHCVAIVDGGSTGSRLHIYAYDLNEVNSAVDINEVWSKKIKPGFATLDANQESINNYLNALFTDAPQQNLPVYFYATAGMRLLSEPKQAMYYQKLRHWFANNPQWQLMESKTITGSEEGLFGWLAVNYQLGALTDKSKAFAGVMDMGGASVQVAFPVENTTNIDKSNLIDVDVYGRHVKLFVHSFLGLGQTVFAYQFLDSPSCFSNDYQLPNGSLAEGDAASCQTGVSKLINNVHDVGQMVKPVIAENPVNAWYTMGGLTNLVEDKPFHFENNQFTSQRLLEQADNEVCHKPWKELLDGFPGNDFLYGYCLFPSYYYALIVNGYGIQPEQPINYLPSSKNSDWTLGVVLHQS</sequence>
<dbReference type="AlphaFoldDB" id="A0A0W0X5H6"/>
<dbReference type="GO" id="GO:0016020">
    <property type="term" value="C:membrane"/>
    <property type="evidence" value="ECO:0007669"/>
    <property type="project" value="TreeGrafter"/>
</dbReference>
<dbReference type="GO" id="GO:0017110">
    <property type="term" value="F:nucleoside diphosphate phosphatase activity"/>
    <property type="evidence" value="ECO:0007669"/>
    <property type="project" value="TreeGrafter"/>
</dbReference>